<dbReference type="RefSeq" id="WP_139094947.1">
    <property type="nucleotide sequence ID" value="NZ_VDFW01000002.1"/>
</dbReference>
<name>A0A5C4MBU9_9PSEU</name>
<dbReference type="EMBL" id="VDFW01000002">
    <property type="protein sequence ID" value="TNC29002.1"/>
    <property type="molecule type" value="Genomic_DNA"/>
</dbReference>
<reference evidence="1 2" key="1">
    <citation type="submission" date="2019-06" db="EMBL/GenBank/DDBJ databases">
        <title>Amycolatopsis alkalitolerans sp. nov., isolated from Gastrodia elata Blume.</title>
        <authorList>
            <person name="Narsing Rao M.P."/>
            <person name="Li W.J."/>
        </authorList>
    </citation>
    <scope>NUCLEOTIDE SEQUENCE [LARGE SCALE GENOMIC DNA]</scope>
    <source>
        <strain evidence="1 2">SYSUP0005</strain>
    </source>
</reference>
<accession>A0A5C4MBU9</accession>
<organism evidence="1 2">
    <name type="scientific">Amycolatopsis alkalitolerans</name>
    <dbReference type="NCBI Taxonomy" id="2547244"/>
    <lineage>
        <taxon>Bacteria</taxon>
        <taxon>Bacillati</taxon>
        <taxon>Actinomycetota</taxon>
        <taxon>Actinomycetes</taxon>
        <taxon>Pseudonocardiales</taxon>
        <taxon>Pseudonocardiaceae</taxon>
        <taxon>Amycolatopsis</taxon>
    </lineage>
</organism>
<dbReference type="Proteomes" id="UP000305546">
    <property type="component" value="Unassembled WGS sequence"/>
</dbReference>
<protein>
    <submittedName>
        <fullName evidence="1">Uncharacterized protein</fullName>
    </submittedName>
</protein>
<proteinExistence type="predicted"/>
<dbReference type="AlphaFoldDB" id="A0A5C4MBU9"/>
<gene>
    <name evidence="1" type="ORF">FG385_02505</name>
</gene>
<dbReference type="OrthoDB" id="3693568at2"/>
<comment type="caution">
    <text evidence="1">The sequence shown here is derived from an EMBL/GenBank/DDBJ whole genome shotgun (WGS) entry which is preliminary data.</text>
</comment>
<keyword evidence="2" id="KW-1185">Reference proteome</keyword>
<evidence type="ECO:0000313" key="2">
    <source>
        <dbReference type="Proteomes" id="UP000305546"/>
    </source>
</evidence>
<evidence type="ECO:0000313" key="1">
    <source>
        <dbReference type="EMBL" id="TNC29002.1"/>
    </source>
</evidence>
<sequence length="118" mass="13320">MHRDCSPTGPLQRSVHRRLDDLRRTAGLADTGRAADLARHEIPLLVETLRAVLAEHAPDERGRCAVCWPRTSRFRFRRRGPLPCRVYLAIQLRLGTVEAAMPGLPRPRHRAAHLHSVG</sequence>